<feature type="chain" id="PRO_5047344680" evidence="1">
    <location>
        <begin position="24"/>
        <end position="235"/>
    </location>
</feature>
<dbReference type="Pfam" id="PF20125">
    <property type="entry name" value="DUF6515"/>
    <property type="match status" value="1"/>
</dbReference>
<protein>
    <submittedName>
        <fullName evidence="2">DUF6515 family protein</fullName>
    </submittedName>
</protein>
<sequence>MSTKYGLLILFAFLVFSQSNAFAQRRHDRDDRRKVVVIKKAPARGTRVVKITQPHIVVAHRGVNYQYVNGIFYQPYGAEYMVVSAPIGIRVRRLPTYYQSVFIGGRTFLYFNGIFYKKTAEEEYEVIEPPVGARVTELPQDAQTIVVNEQKLYVLDGVYYQEVFVNGTLFYEVVGKGQVELPQEQELAIGTQVTSLPQNSSVVVISGEKLYHSNGIYYKELVIGNELRYEVVGKN</sequence>
<name>A0ABW4WXA2_9BACT</name>
<dbReference type="RefSeq" id="WP_229963138.1">
    <property type="nucleotide sequence ID" value="NZ_JAJJWI010000061.1"/>
</dbReference>
<accession>A0ABW4WXA2</accession>
<dbReference type="InterPro" id="IPR045398">
    <property type="entry name" value="DUF6515"/>
</dbReference>
<comment type="caution">
    <text evidence="2">The sequence shown here is derived from an EMBL/GenBank/DDBJ whole genome shotgun (WGS) entry which is preliminary data.</text>
</comment>
<dbReference type="EMBL" id="JBHUHV010000023">
    <property type="protein sequence ID" value="MFD2066823.1"/>
    <property type="molecule type" value="Genomic_DNA"/>
</dbReference>
<evidence type="ECO:0000313" key="3">
    <source>
        <dbReference type="Proteomes" id="UP001597369"/>
    </source>
</evidence>
<keyword evidence="3" id="KW-1185">Reference proteome</keyword>
<feature type="signal peptide" evidence="1">
    <location>
        <begin position="1"/>
        <end position="23"/>
    </location>
</feature>
<evidence type="ECO:0000256" key="1">
    <source>
        <dbReference type="SAM" id="SignalP"/>
    </source>
</evidence>
<evidence type="ECO:0000313" key="2">
    <source>
        <dbReference type="EMBL" id="MFD2066823.1"/>
    </source>
</evidence>
<gene>
    <name evidence="2" type="ORF">ACFSKU_08000</name>
</gene>
<dbReference type="Proteomes" id="UP001597369">
    <property type="component" value="Unassembled WGS sequence"/>
</dbReference>
<proteinExistence type="predicted"/>
<keyword evidence="1" id="KW-0732">Signal</keyword>
<reference evidence="3" key="1">
    <citation type="journal article" date="2019" name="Int. J. Syst. Evol. Microbiol.">
        <title>The Global Catalogue of Microorganisms (GCM) 10K type strain sequencing project: providing services to taxonomists for standard genome sequencing and annotation.</title>
        <authorList>
            <consortium name="The Broad Institute Genomics Platform"/>
            <consortium name="The Broad Institute Genome Sequencing Center for Infectious Disease"/>
            <person name="Wu L."/>
            <person name="Ma J."/>
        </authorList>
    </citation>
    <scope>NUCLEOTIDE SEQUENCE [LARGE SCALE GENOMIC DNA]</scope>
    <source>
        <strain evidence="3">JCM 16545</strain>
    </source>
</reference>
<organism evidence="2 3">
    <name type="scientific">Pontibacter silvestris</name>
    <dbReference type="NCBI Taxonomy" id="2305183"/>
    <lineage>
        <taxon>Bacteria</taxon>
        <taxon>Pseudomonadati</taxon>
        <taxon>Bacteroidota</taxon>
        <taxon>Cytophagia</taxon>
        <taxon>Cytophagales</taxon>
        <taxon>Hymenobacteraceae</taxon>
        <taxon>Pontibacter</taxon>
    </lineage>
</organism>